<dbReference type="InterPro" id="IPR050331">
    <property type="entry name" value="Zinc_finger"/>
</dbReference>
<feature type="domain" description="C2H2-type" evidence="12">
    <location>
        <begin position="258"/>
        <end position="285"/>
    </location>
</feature>
<evidence type="ECO:0000256" key="10">
    <source>
        <dbReference type="ARBA" id="ARBA00023242"/>
    </source>
</evidence>
<evidence type="ECO:0000256" key="1">
    <source>
        <dbReference type="ARBA" id="ARBA00004123"/>
    </source>
</evidence>
<feature type="domain" description="C2H2-type" evidence="12">
    <location>
        <begin position="231"/>
        <end position="258"/>
    </location>
</feature>
<keyword evidence="5 11" id="KW-0863">Zinc-finger</keyword>
<dbReference type="FunFam" id="3.30.160.60:FF:000502">
    <property type="entry name" value="Zinc finger protein 710"/>
    <property type="match status" value="1"/>
</dbReference>
<feature type="domain" description="C2H2-type" evidence="12">
    <location>
        <begin position="342"/>
        <end position="369"/>
    </location>
</feature>
<feature type="domain" description="C2H2-type" evidence="12">
    <location>
        <begin position="314"/>
        <end position="341"/>
    </location>
</feature>
<evidence type="ECO:0000256" key="5">
    <source>
        <dbReference type="ARBA" id="ARBA00022771"/>
    </source>
</evidence>
<evidence type="ECO:0000256" key="3">
    <source>
        <dbReference type="ARBA" id="ARBA00022723"/>
    </source>
</evidence>
<evidence type="ECO:0000256" key="8">
    <source>
        <dbReference type="ARBA" id="ARBA00023125"/>
    </source>
</evidence>
<dbReference type="SUPFAM" id="SSF57667">
    <property type="entry name" value="beta-beta-alpha zinc fingers"/>
    <property type="match status" value="3"/>
</dbReference>
<protein>
    <submittedName>
        <fullName evidence="13">Zinc finger protein 782</fullName>
    </submittedName>
</protein>
<evidence type="ECO:0000256" key="7">
    <source>
        <dbReference type="ARBA" id="ARBA00023015"/>
    </source>
</evidence>
<dbReference type="AlphaFoldDB" id="A0A6F9DYE7"/>
<evidence type="ECO:0000256" key="2">
    <source>
        <dbReference type="ARBA" id="ARBA00006991"/>
    </source>
</evidence>
<comment type="similarity">
    <text evidence="2">Belongs to the krueppel C2H2-type zinc-finger protein family.</text>
</comment>
<dbReference type="PROSITE" id="PS00028">
    <property type="entry name" value="ZINC_FINGER_C2H2_1"/>
    <property type="match status" value="6"/>
</dbReference>
<keyword evidence="7" id="KW-0805">Transcription regulation</keyword>
<dbReference type="GO" id="GO:0008270">
    <property type="term" value="F:zinc ion binding"/>
    <property type="evidence" value="ECO:0007669"/>
    <property type="project" value="UniProtKB-KW"/>
</dbReference>
<evidence type="ECO:0000256" key="11">
    <source>
        <dbReference type="PROSITE-ProRule" id="PRU00042"/>
    </source>
</evidence>
<dbReference type="FunFam" id="3.30.160.60:FF:000508">
    <property type="entry name" value="Myeloid zinc finger 1"/>
    <property type="match status" value="2"/>
</dbReference>
<dbReference type="FunFam" id="3.30.160.60:FF:000184">
    <property type="entry name" value="Zinc finger protein 333"/>
    <property type="match status" value="1"/>
</dbReference>
<feature type="domain" description="C2H2-type" evidence="12">
    <location>
        <begin position="203"/>
        <end position="230"/>
    </location>
</feature>
<keyword evidence="4" id="KW-0677">Repeat</keyword>
<dbReference type="Pfam" id="PF00096">
    <property type="entry name" value="zf-C2H2"/>
    <property type="match status" value="5"/>
</dbReference>
<gene>
    <name evidence="13" type="primary">Znf782-004</name>
</gene>
<reference evidence="13" key="1">
    <citation type="submission" date="2020-04" db="EMBL/GenBank/DDBJ databases">
        <authorList>
            <person name="Neveu A P."/>
        </authorList>
    </citation>
    <scope>NUCLEOTIDE SEQUENCE</scope>
    <source>
        <tissue evidence="13">Whole embryo</tissue>
    </source>
</reference>
<dbReference type="GO" id="GO:0005634">
    <property type="term" value="C:nucleus"/>
    <property type="evidence" value="ECO:0007669"/>
    <property type="project" value="UniProtKB-SubCell"/>
</dbReference>
<name>A0A6F9DYE7_9ASCI</name>
<dbReference type="PANTHER" id="PTHR16515">
    <property type="entry name" value="PR DOMAIN ZINC FINGER PROTEIN"/>
    <property type="match status" value="1"/>
</dbReference>
<dbReference type="InterPro" id="IPR013087">
    <property type="entry name" value="Znf_C2H2_type"/>
</dbReference>
<accession>A0A6F9DYE7</accession>
<dbReference type="PROSITE" id="PS50157">
    <property type="entry name" value="ZINC_FINGER_C2H2_2"/>
    <property type="match status" value="6"/>
</dbReference>
<keyword evidence="9" id="KW-0804">Transcription</keyword>
<organism evidence="13">
    <name type="scientific">Phallusia mammillata</name>
    <dbReference type="NCBI Taxonomy" id="59560"/>
    <lineage>
        <taxon>Eukaryota</taxon>
        <taxon>Metazoa</taxon>
        <taxon>Chordata</taxon>
        <taxon>Tunicata</taxon>
        <taxon>Ascidiacea</taxon>
        <taxon>Phlebobranchia</taxon>
        <taxon>Ascidiidae</taxon>
        <taxon>Phallusia</taxon>
    </lineage>
</organism>
<keyword evidence="8" id="KW-0238">DNA-binding</keyword>
<evidence type="ECO:0000313" key="13">
    <source>
        <dbReference type="EMBL" id="CAB3268030.1"/>
    </source>
</evidence>
<proteinExistence type="evidence at transcript level"/>
<evidence type="ECO:0000259" key="12">
    <source>
        <dbReference type="PROSITE" id="PS50157"/>
    </source>
</evidence>
<dbReference type="PANTHER" id="PTHR16515:SF49">
    <property type="entry name" value="GASTRULA ZINC FINGER PROTEIN XLCGF49.1-LIKE-RELATED"/>
    <property type="match status" value="1"/>
</dbReference>
<dbReference type="GO" id="GO:0042802">
    <property type="term" value="F:identical protein binding"/>
    <property type="evidence" value="ECO:0007669"/>
    <property type="project" value="UniProtKB-ARBA"/>
</dbReference>
<evidence type="ECO:0000256" key="9">
    <source>
        <dbReference type="ARBA" id="ARBA00023163"/>
    </source>
</evidence>
<keyword evidence="6" id="KW-0862">Zinc</keyword>
<dbReference type="InterPro" id="IPR036236">
    <property type="entry name" value="Znf_C2H2_sf"/>
</dbReference>
<dbReference type="EMBL" id="LR792168">
    <property type="protein sequence ID" value="CAB3268030.1"/>
    <property type="molecule type" value="mRNA"/>
</dbReference>
<dbReference type="GO" id="GO:0010468">
    <property type="term" value="P:regulation of gene expression"/>
    <property type="evidence" value="ECO:0007669"/>
    <property type="project" value="TreeGrafter"/>
</dbReference>
<dbReference type="FunFam" id="3.30.160.60:FF:000711">
    <property type="entry name" value="zinc finger protein 697"/>
    <property type="match status" value="1"/>
</dbReference>
<evidence type="ECO:0000256" key="4">
    <source>
        <dbReference type="ARBA" id="ARBA00022737"/>
    </source>
</evidence>
<keyword evidence="3" id="KW-0479">Metal-binding</keyword>
<keyword evidence="10" id="KW-0539">Nucleus</keyword>
<dbReference type="SMART" id="SM00355">
    <property type="entry name" value="ZnF_C2H2"/>
    <property type="match status" value="6"/>
</dbReference>
<feature type="domain" description="C2H2-type" evidence="12">
    <location>
        <begin position="286"/>
        <end position="313"/>
    </location>
</feature>
<sequence>MGKRKQPLPVIDFGFAPQKVIDEFAVKFENYTLAEALELALLEKDHIKGLYEFMPCDNPVSWMTQTTEKEDQVRLEAALENLNEFVKKFRIDGRAAALEMLLFCNKPVDEKSKEICLKENEKDDILDWTIEINGQELNETYLSDDDYIPENQLVPLEESDLVVAEPTFLTIIEKKKRKYQKRLNPDGSPKTRVRKKKLIKQIFECKTCGKDFPFPSSLVVHERTHTGEKPYICNDCGKSFTQKGGLDAHLKIHQAKQYFCESCGLAFATNRALKDHSRIHTGDRPYVCEHCGASYSRKSSLNEHVTLHTGEKPYSCSFCGRAFRKYCSKTKHERIHADNKPFVCVECGKGFTQKYNLKVHVRSHEKRDKQAEERQQRLADMAATRLQI</sequence>
<dbReference type="Gene3D" id="3.30.160.60">
    <property type="entry name" value="Classic Zinc Finger"/>
    <property type="match status" value="6"/>
</dbReference>
<dbReference type="GO" id="GO:0003677">
    <property type="term" value="F:DNA binding"/>
    <property type="evidence" value="ECO:0007669"/>
    <property type="project" value="UniProtKB-KW"/>
</dbReference>
<evidence type="ECO:0000256" key="6">
    <source>
        <dbReference type="ARBA" id="ARBA00022833"/>
    </source>
</evidence>
<comment type="subcellular location">
    <subcellularLocation>
        <location evidence="1">Nucleus</location>
    </subcellularLocation>
</comment>